<feature type="non-terminal residue" evidence="1">
    <location>
        <position position="1"/>
    </location>
</feature>
<name>A0A4S2L585_9HYME</name>
<evidence type="ECO:0000313" key="2">
    <source>
        <dbReference type="Proteomes" id="UP000310200"/>
    </source>
</evidence>
<keyword evidence="2" id="KW-1185">Reference proteome</keyword>
<dbReference type="STRING" id="300112.A0A4S2L585"/>
<dbReference type="AlphaFoldDB" id="A0A4S2L585"/>
<proteinExistence type="predicted"/>
<dbReference type="EMBL" id="QBLH01000429">
    <property type="protein sequence ID" value="TGZ55729.1"/>
    <property type="molecule type" value="Genomic_DNA"/>
</dbReference>
<accession>A0A4S2L585</accession>
<dbReference type="Proteomes" id="UP000310200">
    <property type="component" value="Unassembled WGS sequence"/>
</dbReference>
<organism evidence="1 2">
    <name type="scientific">Temnothorax longispinosus</name>
    <dbReference type="NCBI Taxonomy" id="300112"/>
    <lineage>
        <taxon>Eukaryota</taxon>
        <taxon>Metazoa</taxon>
        <taxon>Ecdysozoa</taxon>
        <taxon>Arthropoda</taxon>
        <taxon>Hexapoda</taxon>
        <taxon>Insecta</taxon>
        <taxon>Pterygota</taxon>
        <taxon>Neoptera</taxon>
        <taxon>Endopterygota</taxon>
        <taxon>Hymenoptera</taxon>
        <taxon>Apocrita</taxon>
        <taxon>Aculeata</taxon>
        <taxon>Formicoidea</taxon>
        <taxon>Formicidae</taxon>
        <taxon>Myrmicinae</taxon>
        <taxon>Temnothorax</taxon>
    </lineage>
</organism>
<gene>
    <name evidence="1" type="ORF">DBV15_01423</name>
</gene>
<sequence>VRSANIRAESARERETDTRNPRARCIRHIIPVSARIIAHREREKVYFLGRCVCCLRREEEARKAAEAISEENIVPYKIALADLPPVFPEQILKEETVIERYEEENTVDVVEPLSAEDEIRQEENKLAEEKLVDANSEIVPNKNLTDDEIAQLILEEEELLSDKGLLGVNFKKLRPRASILKDSKVLEELQHIAIAEPERVQELKRA</sequence>
<protein>
    <submittedName>
        <fullName evidence="1">Uncharacterized protein</fullName>
    </submittedName>
</protein>
<comment type="caution">
    <text evidence="1">The sequence shown here is derived from an EMBL/GenBank/DDBJ whole genome shotgun (WGS) entry which is preliminary data.</text>
</comment>
<reference evidence="1 2" key="1">
    <citation type="journal article" date="2019" name="Philos. Trans. R. Soc. Lond., B, Biol. Sci.">
        <title>Ant behaviour and brain gene expression of defending hosts depend on the ecological success of the intruding social parasite.</title>
        <authorList>
            <person name="Kaur R."/>
            <person name="Stoldt M."/>
            <person name="Jongepier E."/>
            <person name="Feldmeyer B."/>
            <person name="Menzel F."/>
            <person name="Bornberg-Bauer E."/>
            <person name="Foitzik S."/>
        </authorList>
    </citation>
    <scope>NUCLEOTIDE SEQUENCE [LARGE SCALE GENOMIC DNA]</scope>
    <source>
        <tissue evidence="1">Whole body</tissue>
    </source>
</reference>
<evidence type="ECO:0000313" key="1">
    <source>
        <dbReference type="EMBL" id="TGZ55729.1"/>
    </source>
</evidence>